<dbReference type="CDD" id="cd00174">
    <property type="entry name" value="SH3"/>
    <property type="match status" value="1"/>
</dbReference>
<accession>A0A9N9A3Y3</accession>
<dbReference type="GO" id="GO:0001881">
    <property type="term" value="P:receptor recycling"/>
    <property type="evidence" value="ECO:0007669"/>
    <property type="project" value="TreeGrafter"/>
</dbReference>
<dbReference type="PRINTS" id="PR00452">
    <property type="entry name" value="SH3DOMAIN"/>
</dbReference>
<dbReference type="InterPro" id="IPR036028">
    <property type="entry name" value="SH3-like_dom_sf"/>
</dbReference>
<dbReference type="PROSITE" id="PS50105">
    <property type="entry name" value="SAM_DOMAIN"/>
    <property type="match status" value="1"/>
</dbReference>
<dbReference type="AlphaFoldDB" id="A0A9N9A3Y3"/>
<dbReference type="GO" id="GO:0005802">
    <property type="term" value="C:trans-Golgi network"/>
    <property type="evidence" value="ECO:0007669"/>
    <property type="project" value="TreeGrafter"/>
</dbReference>
<proteinExistence type="predicted"/>
<dbReference type="GO" id="GO:0005829">
    <property type="term" value="C:cytosol"/>
    <property type="evidence" value="ECO:0007669"/>
    <property type="project" value="GOC"/>
</dbReference>
<dbReference type="CDD" id="cd09535">
    <property type="entry name" value="SAM_BOI-like_fungal"/>
    <property type="match status" value="1"/>
</dbReference>
<dbReference type="InterPro" id="IPR001660">
    <property type="entry name" value="SAM"/>
</dbReference>
<dbReference type="SMART" id="SM00326">
    <property type="entry name" value="SH3"/>
    <property type="match status" value="1"/>
</dbReference>
<dbReference type="PANTHER" id="PTHR22902">
    <property type="entry name" value="SESQUIPEDALIAN"/>
    <property type="match status" value="1"/>
</dbReference>
<dbReference type="InterPro" id="IPR001849">
    <property type="entry name" value="PH_domain"/>
</dbReference>
<feature type="compositionally biased region" description="Basic and acidic residues" evidence="4">
    <location>
        <begin position="643"/>
        <end position="653"/>
    </location>
</feature>
<feature type="compositionally biased region" description="Low complexity" evidence="4">
    <location>
        <begin position="675"/>
        <end position="684"/>
    </location>
</feature>
<protein>
    <submittedName>
        <fullName evidence="8">7917_t:CDS:1</fullName>
    </submittedName>
</protein>
<evidence type="ECO:0000313" key="8">
    <source>
        <dbReference type="EMBL" id="CAG8515972.1"/>
    </source>
</evidence>
<feature type="compositionally biased region" description="Polar residues" evidence="4">
    <location>
        <begin position="685"/>
        <end position="703"/>
    </location>
</feature>
<dbReference type="InterPro" id="IPR001452">
    <property type="entry name" value="SH3_domain"/>
</dbReference>
<dbReference type="InterPro" id="IPR045188">
    <property type="entry name" value="Boi1/Boi2-like"/>
</dbReference>
<dbReference type="SUPFAM" id="SSF50729">
    <property type="entry name" value="PH domain-like"/>
    <property type="match status" value="1"/>
</dbReference>
<dbReference type="Proteomes" id="UP000789375">
    <property type="component" value="Unassembled WGS sequence"/>
</dbReference>
<comment type="caution">
    <text evidence="8">The sequence shown here is derived from an EMBL/GenBank/DDBJ whole genome shotgun (WGS) entry which is preliminary data.</text>
</comment>
<name>A0A9N9A3Y3_FUNMO</name>
<feature type="compositionally biased region" description="Low complexity" evidence="4">
    <location>
        <begin position="154"/>
        <end position="173"/>
    </location>
</feature>
<organism evidence="8 9">
    <name type="scientific">Funneliformis mosseae</name>
    <name type="common">Endomycorrhizal fungus</name>
    <name type="synonym">Glomus mosseae</name>
    <dbReference type="NCBI Taxonomy" id="27381"/>
    <lineage>
        <taxon>Eukaryota</taxon>
        <taxon>Fungi</taxon>
        <taxon>Fungi incertae sedis</taxon>
        <taxon>Mucoromycota</taxon>
        <taxon>Glomeromycotina</taxon>
        <taxon>Glomeromycetes</taxon>
        <taxon>Glomerales</taxon>
        <taxon>Glomeraceae</taxon>
        <taxon>Funneliformis</taxon>
    </lineage>
</organism>
<feature type="domain" description="SH3" evidence="5">
    <location>
        <begin position="1"/>
        <end position="64"/>
    </location>
</feature>
<evidence type="ECO:0000256" key="3">
    <source>
        <dbReference type="PROSITE-ProRule" id="PRU00192"/>
    </source>
</evidence>
<feature type="compositionally biased region" description="Polar residues" evidence="4">
    <location>
        <begin position="180"/>
        <end position="190"/>
    </location>
</feature>
<evidence type="ECO:0000313" key="9">
    <source>
        <dbReference type="Proteomes" id="UP000789375"/>
    </source>
</evidence>
<keyword evidence="1 3" id="KW-0728">SH3 domain</keyword>
<dbReference type="GO" id="GO:0007032">
    <property type="term" value="P:endosome organization"/>
    <property type="evidence" value="ECO:0007669"/>
    <property type="project" value="TreeGrafter"/>
</dbReference>
<dbReference type="GO" id="GO:0042147">
    <property type="term" value="P:retrograde transport, endosome to Golgi"/>
    <property type="evidence" value="ECO:0007669"/>
    <property type="project" value="TreeGrafter"/>
</dbReference>
<sequence length="717" mass="81290">MTLETVYAIYPFEAEHDDEVPFQMGEPIAVLEKDDLYRDGWWRGKNIYGQIGLFPKDYTTYEKPIPKNVSLTPVSNDSIKTSSHQLSPISAINMRGSELDLSSASLRMPSPSIDETIDDIQDKLQRMGVRTEEEEIYQYKLNQQNLWSPKNGHSSKFPMTSSSESSTTSSRISSLERQHSSPSRFESVGNTKKVERSSERQVGGHPMSWDVDQVCMWLTEKGFESEIHHFIENDITGDVLLGLSLSTLKELDINSFGKRVRIMNIITELKSHYSENDDVSDFEEFNQHPTTFYPDSSLSPQNGVYSNQAMNSSGSLFNNYGIIPNNLSHIDDLVAFPKQLMDAQRNSSVTKNVPPTYYTYSRRVGDAEGSNIETVIKSPNKKSGKFLSKLNFSKNKDRNSMNNTSKKEKARTSTGGGGWEFKKCNEEYMKDKIMKSKSAEEESASSPEMEKHRLKFMSNKKNKPVLDRGSLVGNQLGLPKQSLEVNSNSTLHDRKNINYSLENIDDNENLSEEAVESIGEPDHEGWLKKQGDKYKTWNSRYCILKGINFYYFKNDKELEISKMKGYINLTGYRIISDENILHGKYGFKLIHDTEKSHYFAHDDMEALKGWMKAMMKATIARDSKAPVISSSNIATIPLSEARKMTPRPPERGRHNVGSDAINKISSPIPRPSSPVSPISQRSGSPIQSRPLTPSLQPFQNSSPLMRPFNHRSTVEFF</sequence>
<dbReference type="Gene3D" id="2.30.30.40">
    <property type="entry name" value="SH3 Domains"/>
    <property type="match status" value="1"/>
</dbReference>
<dbReference type="InterPro" id="IPR013761">
    <property type="entry name" value="SAM/pointed_sf"/>
</dbReference>
<dbReference type="EMBL" id="CAJVPP010000835">
    <property type="protein sequence ID" value="CAG8515972.1"/>
    <property type="molecule type" value="Genomic_DNA"/>
</dbReference>
<dbReference type="SMART" id="SM00233">
    <property type="entry name" value="PH"/>
    <property type="match status" value="1"/>
</dbReference>
<keyword evidence="9" id="KW-1185">Reference proteome</keyword>
<dbReference type="SMART" id="SM00454">
    <property type="entry name" value="SAM"/>
    <property type="match status" value="1"/>
</dbReference>
<evidence type="ECO:0000259" key="6">
    <source>
        <dbReference type="PROSITE" id="PS50003"/>
    </source>
</evidence>
<dbReference type="PROSITE" id="PS50002">
    <property type="entry name" value="SH3"/>
    <property type="match status" value="1"/>
</dbReference>
<feature type="domain" description="SAM" evidence="7">
    <location>
        <begin position="209"/>
        <end position="272"/>
    </location>
</feature>
<keyword evidence="2" id="KW-0597">Phosphoprotein</keyword>
<dbReference type="GO" id="GO:0055037">
    <property type="term" value="C:recycling endosome"/>
    <property type="evidence" value="ECO:0007669"/>
    <property type="project" value="TreeGrafter"/>
</dbReference>
<evidence type="ECO:0000256" key="1">
    <source>
        <dbReference type="ARBA" id="ARBA00022443"/>
    </source>
</evidence>
<dbReference type="SUPFAM" id="SSF50044">
    <property type="entry name" value="SH3-domain"/>
    <property type="match status" value="1"/>
</dbReference>
<dbReference type="Gene3D" id="2.30.29.30">
    <property type="entry name" value="Pleckstrin-homology domain (PH domain)/Phosphotyrosine-binding domain (PTB)"/>
    <property type="match status" value="1"/>
</dbReference>
<feature type="region of interest" description="Disordered" evidence="4">
    <location>
        <begin position="643"/>
        <end position="707"/>
    </location>
</feature>
<dbReference type="SUPFAM" id="SSF47769">
    <property type="entry name" value="SAM/Pointed domain"/>
    <property type="match status" value="1"/>
</dbReference>
<dbReference type="PROSITE" id="PS50003">
    <property type="entry name" value="PH_DOMAIN"/>
    <property type="match status" value="1"/>
</dbReference>
<feature type="domain" description="PH" evidence="6">
    <location>
        <begin position="520"/>
        <end position="619"/>
    </location>
</feature>
<feature type="compositionally biased region" description="Basic and acidic residues" evidence="4">
    <location>
        <begin position="394"/>
        <end position="411"/>
    </location>
</feature>
<evidence type="ECO:0000256" key="2">
    <source>
        <dbReference type="ARBA" id="ARBA00022553"/>
    </source>
</evidence>
<dbReference type="Gene3D" id="1.10.150.50">
    <property type="entry name" value="Transcription Factor, Ets-1"/>
    <property type="match status" value="1"/>
</dbReference>
<dbReference type="Pfam" id="PF07647">
    <property type="entry name" value="SAM_2"/>
    <property type="match status" value="1"/>
</dbReference>
<evidence type="ECO:0000259" key="5">
    <source>
        <dbReference type="PROSITE" id="PS50002"/>
    </source>
</evidence>
<dbReference type="PANTHER" id="PTHR22902:SF27">
    <property type="entry name" value="PLECKSTRIN HOMOLOGY DOMAIN-CONTAINING FAMILY A MEMBER 3"/>
    <property type="match status" value="1"/>
</dbReference>
<evidence type="ECO:0000259" key="7">
    <source>
        <dbReference type="PROSITE" id="PS50105"/>
    </source>
</evidence>
<reference evidence="8" key="1">
    <citation type="submission" date="2021-06" db="EMBL/GenBank/DDBJ databases">
        <authorList>
            <person name="Kallberg Y."/>
            <person name="Tangrot J."/>
            <person name="Rosling A."/>
        </authorList>
    </citation>
    <scope>NUCLEOTIDE SEQUENCE</scope>
    <source>
        <strain evidence="8">87-6 pot B 2015</strain>
    </source>
</reference>
<gene>
    <name evidence="8" type="ORF">FMOSSE_LOCUS4783</name>
</gene>
<dbReference type="Pfam" id="PF00169">
    <property type="entry name" value="PH"/>
    <property type="match status" value="1"/>
</dbReference>
<dbReference type="InterPro" id="IPR011993">
    <property type="entry name" value="PH-like_dom_sf"/>
</dbReference>
<dbReference type="Pfam" id="PF00018">
    <property type="entry name" value="SH3_1"/>
    <property type="match status" value="1"/>
</dbReference>
<feature type="region of interest" description="Disordered" evidence="4">
    <location>
        <begin position="393"/>
        <end position="417"/>
    </location>
</feature>
<evidence type="ECO:0000256" key="4">
    <source>
        <dbReference type="SAM" id="MobiDB-lite"/>
    </source>
</evidence>
<dbReference type="GO" id="GO:0005769">
    <property type="term" value="C:early endosome"/>
    <property type="evidence" value="ECO:0007669"/>
    <property type="project" value="TreeGrafter"/>
</dbReference>
<feature type="region of interest" description="Disordered" evidence="4">
    <location>
        <begin position="150"/>
        <end position="205"/>
    </location>
</feature>